<gene>
    <name evidence="1" type="ORF">KEH51_12180</name>
</gene>
<dbReference type="SUPFAM" id="SSF56784">
    <property type="entry name" value="HAD-like"/>
    <property type="match status" value="1"/>
</dbReference>
<dbReference type="InterPro" id="IPR036412">
    <property type="entry name" value="HAD-like_sf"/>
</dbReference>
<reference evidence="1" key="1">
    <citation type="submission" date="2021-04" db="EMBL/GenBank/DDBJ databases">
        <title>Whole genome sequencing of Enterococci isolates from hospitalized patients.</title>
        <authorList>
            <person name="Ogoti B.M."/>
            <person name="Onyambu F.G."/>
        </authorList>
    </citation>
    <scope>NUCLEOTIDE SEQUENCE</scope>
    <source>
        <strain evidence="1">242</strain>
    </source>
</reference>
<evidence type="ECO:0000313" key="1">
    <source>
        <dbReference type="EMBL" id="MBR8644860.1"/>
    </source>
</evidence>
<comment type="caution">
    <text evidence="1">The sequence shown here is derived from an EMBL/GenBank/DDBJ whole genome shotgun (WGS) entry which is preliminary data.</text>
</comment>
<dbReference type="Gene3D" id="3.40.50.1000">
    <property type="entry name" value="HAD superfamily/HAD-like"/>
    <property type="match status" value="2"/>
</dbReference>
<dbReference type="EMBL" id="JAGTPW010000018">
    <property type="protein sequence ID" value="MBR8644860.1"/>
    <property type="molecule type" value="Genomic_DNA"/>
</dbReference>
<dbReference type="InterPro" id="IPR023214">
    <property type="entry name" value="HAD_sf"/>
</dbReference>
<dbReference type="Proteomes" id="UP000680045">
    <property type="component" value="Unassembled WGS sequence"/>
</dbReference>
<sequence>MRSIGISTEDDQVFTTSMATANYIAEQKKGASVYVVGEEGIIEALKEKE</sequence>
<dbReference type="AlphaFoldDB" id="A0A941FNP0"/>
<dbReference type="InterPro" id="IPR006357">
    <property type="entry name" value="HAD-SF_hydro_IIA"/>
</dbReference>
<protein>
    <submittedName>
        <fullName evidence="1">Uncharacterized protein</fullName>
    </submittedName>
</protein>
<accession>A0A941FNP0</accession>
<evidence type="ECO:0000313" key="2">
    <source>
        <dbReference type="Proteomes" id="UP000680045"/>
    </source>
</evidence>
<proteinExistence type="predicted"/>
<organism evidence="1 2">
    <name type="scientific">Peribacillus frigoritolerans</name>
    <dbReference type="NCBI Taxonomy" id="450367"/>
    <lineage>
        <taxon>Bacteria</taxon>
        <taxon>Bacillati</taxon>
        <taxon>Bacillota</taxon>
        <taxon>Bacilli</taxon>
        <taxon>Bacillales</taxon>
        <taxon>Bacillaceae</taxon>
        <taxon>Peribacillus</taxon>
    </lineage>
</organism>
<dbReference type="Pfam" id="PF13344">
    <property type="entry name" value="Hydrolase_6"/>
    <property type="match status" value="1"/>
</dbReference>
<name>A0A941FNP0_9BACI</name>